<evidence type="ECO:0000256" key="2">
    <source>
        <dbReference type="ARBA" id="ARBA00022723"/>
    </source>
</evidence>
<feature type="domain" description="HpcH/HpaI aldolase/citrate lyase" evidence="6">
    <location>
        <begin position="7"/>
        <end position="215"/>
    </location>
</feature>
<dbReference type="GO" id="GO:0016829">
    <property type="term" value="F:lyase activity"/>
    <property type="evidence" value="ECO:0007669"/>
    <property type="project" value="UniProtKB-KW"/>
</dbReference>
<name>A0A9W6H625_9MICO</name>
<dbReference type="AlphaFoldDB" id="A0A9W6H625"/>
<feature type="binding site" evidence="4">
    <location>
        <position position="123"/>
    </location>
    <ligand>
        <name>substrate</name>
    </ligand>
</feature>
<reference evidence="7" key="1">
    <citation type="journal article" date="2014" name="Int. J. Syst. Evol. Microbiol.">
        <title>Complete genome sequence of Corynebacterium casei LMG S-19264T (=DSM 44701T), isolated from a smear-ripened cheese.</title>
        <authorList>
            <consortium name="US DOE Joint Genome Institute (JGI-PGF)"/>
            <person name="Walter F."/>
            <person name="Albersmeier A."/>
            <person name="Kalinowski J."/>
            <person name="Ruckert C."/>
        </authorList>
    </citation>
    <scope>NUCLEOTIDE SEQUENCE</scope>
    <source>
        <strain evidence="7">VKM Ac-1401</strain>
    </source>
</reference>
<feature type="binding site" evidence="5">
    <location>
        <position position="149"/>
    </location>
    <ligand>
        <name>Mg(2+)</name>
        <dbReference type="ChEBI" id="CHEBI:18420"/>
    </ligand>
</feature>
<dbReference type="GO" id="GO:0006107">
    <property type="term" value="P:oxaloacetate metabolic process"/>
    <property type="evidence" value="ECO:0007669"/>
    <property type="project" value="TreeGrafter"/>
</dbReference>
<protein>
    <submittedName>
        <fullName evidence="7">CoA ester lyase</fullName>
    </submittedName>
</protein>
<evidence type="ECO:0000313" key="7">
    <source>
        <dbReference type="EMBL" id="GLJ74631.1"/>
    </source>
</evidence>
<evidence type="ECO:0000256" key="5">
    <source>
        <dbReference type="PIRSR" id="PIRSR015582-2"/>
    </source>
</evidence>
<dbReference type="InterPro" id="IPR005000">
    <property type="entry name" value="Aldolase/citrate-lyase_domain"/>
</dbReference>
<feature type="binding site" evidence="5">
    <location>
        <position position="123"/>
    </location>
    <ligand>
        <name>Mg(2+)</name>
        <dbReference type="ChEBI" id="CHEBI:18420"/>
    </ligand>
</feature>
<evidence type="ECO:0000259" key="6">
    <source>
        <dbReference type="Pfam" id="PF03328"/>
    </source>
</evidence>
<dbReference type="InterPro" id="IPR011206">
    <property type="entry name" value="Citrate_lyase_beta/mcl1/mcl2"/>
</dbReference>
<dbReference type="InterPro" id="IPR015813">
    <property type="entry name" value="Pyrv/PenolPyrv_kinase-like_dom"/>
</dbReference>
<dbReference type="SUPFAM" id="SSF51621">
    <property type="entry name" value="Phosphoenolpyruvate/pyruvate domain"/>
    <property type="match status" value="1"/>
</dbReference>
<evidence type="ECO:0000313" key="8">
    <source>
        <dbReference type="Proteomes" id="UP001142372"/>
    </source>
</evidence>
<gene>
    <name evidence="7" type="ORF">GCM10017584_02040</name>
</gene>
<keyword evidence="8" id="KW-1185">Reference proteome</keyword>
<evidence type="ECO:0000256" key="3">
    <source>
        <dbReference type="ARBA" id="ARBA00022842"/>
    </source>
</evidence>
<dbReference type="Pfam" id="PF03328">
    <property type="entry name" value="HpcH_HpaI"/>
    <property type="match status" value="1"/>
</dbReference>
<evidence type="ECO:0000256" key="1">
    <source>
        <dbReference type="ARBA" id="ARBA00001946"/>
    </source>
</evidence>
<comment type="caution">
    <text evidence="7">The sequence shown here is derived from an EMBL/GenBank/DDBJ whole genome shotgun (WGS) entry which is preliminary data.</text>
</comment>
<dbReference type="PANTHER" id="PTHR32308">
    <property type="entry name" value="LYASE BETA SUBUNIT, PUTATIVE (AFU_ORTHOLOGUE AFUA_4G13030)-RELATED"/>
    <property type="match status" value="1"/>
</dbReference>
<proteinExistence type="predicted"/>
<keyword evidence="7" id="KW-0456">Lyase</keyword>
<accession>A0A9W6H625</accession>
<keyword evidence="2 5" id="KW-0479">Metal-binding</keyword>
<dbReference type="GO" id="GO:0000287">
    <property type="term" value="F:magnesium ion binding"/>
    <property type="evidence" value="ECO:0007669"/>
    <property type="project" value="TreeGrafter"/>
</dbReference>
<organism evidence="7 8">
    <name type="scientific">Leifsonia poae</name>
    <dbReference type="NCBI Taxonomy" id="110933"/>
    <lineage>
        <taxon>Bacteria</taxon>
        <taxon>Bacillati</taxon>
        <taxon>Actinomycetota</taxon>
        <taxon>Actinomycetes</taxon>
        <taxon>Micrococcales</taxon>
        <taxon>Microbacteriaceae</taxon>
        <taxon>Leifsonia</taxon>
    </lineage>
</organism>
<dbReference type="RefSeq" id="WP_271175335.1">
    <property type="nucleotide sequence ID" value="NZ_BAAAJO010000001.1"/>
</dbReference>
<dbReference type="InterPro" id="IPR040442">
    <property type="entry name" value="Pyrv_kinase-like_dom_sf"/>
</dbReference>
<comment type="cofactor">
    <cofactor evidence="1">
        <name>Mg(2+)</name>
        <dbReference type="ChEBI" id="CHEBI:18420"/>
    </cofactor>
</comment>
<feature type="binding site" evidence="4">
    <location>
        <position position="74"/>
    </location>
    <ligand>
        <name>substrate</name>
    </ligand>
</feature>
<dbReference type="EMBL" id="BSEN01000001">
    <property type="protein sequence ID" value="GLJ74631.1"/>
    <property type="molecule type" value="Genomic_DNA"/>
</dbReference>
<sequence>MSARVVTGLYVPGDRPDRFDKAVATGADLVILDLEDAVAPGAKGVALDAVVSWLRARVAPAGAHDGPRPLVQVRVNPGADDELAALRATGAAIELRVPKVDGVAELDRIAALTGGRPITALIESARGVENAAAIAAHPAVTRLALGESDLASELGSRDDAVIDYARVRLLFAARAAGLPAPMLSAYPDIRDLDGLRADTERGRRLGWVGRTAVHPSQLAVIEAVFAPTADELAWAAAVVEAVERGGVATLDSGEMVDPAMLGRARSILGRP</sequence>
<dbReference type="PIRSF" id="PIRSF015582">
    <property type="entry name" value="Cit_lyase_B"/>
    <property type="match status" value="1"/>
</dbReference>
<dbReference type="PANTHER" id="PTHR32308:SF10">
    <property type="entry name" value="CITRATE LYASE SUBUNIT BETA"/>
    <property type="match status" value="1"/>
</dbReference>
<dbReference type="Gene3D" id="3.20.20.60">
    <property type="entry name" value="Phosphoenolpyruvate-binding domains"/>
    <property type="match status" value="1"/>
</dbReference>
<keyword evidence="3 5" id="KW-0460">Magnesium</keyword>
<reference evidence="7" key="2">
    <citation type="submission" date="2023-01" db="EMBL/GenBank/DDBJ databases">
        <authorList>
            <person name="Sun Q."/>
            <person name="Evtushenko L."/>
        </authorList>
    </citation>
    <scope>NUCLEOTIDE SEQUENCE</scope>
    <source>
        <strain evidence="7">VKM Ac-1401</strain>
    </source>
</reference>
<evidence type="ECO:0000256" key="4">
    <source>
        <dbReference type="PIRSR" id="PIRSR015582-1"/>
    </source>
</evidence>
<dbReference type="Proteomes" id="UP001142372">
    <property type="component" value="Unassembled WGS sequence"/>
</dbReference>